<dbReference type="PANTHER" id="PTHR30502:SF0">
    <property type="entry name" value="PHOSPHOENOLPYRUVATE CARBOXYLASE FAMILY PROTEIN"/>
    <property type="match status" value="1"/>
</dbReference>
<dbReference type="Gene3D" id="3.20.20.60">
    <property type="entry name" value="Phosphoenolpyruvate-binding domains"/>
    <property type="match status" value="1"/>
</dbReference>
<name>A0A3A9JCF2_9PROT</name>
<dbReference type="AlphaFoldDB" id="A0A3A9JCF2"/>
<dbReference type="GO" id="GO:0016832">
    <property type="term" value="F:aldehyde-lyase activity"/>
    <property type="evidence" value="ECO:0007669"/>
    <property type="project" value="TreeGrafter"/>
</dbReference>
<evidence type="ECO:0000313" key="8">
    <source>
        <dbReference type="Proteomes" id="UP000278036"/>
    </source>
</evidence>
<evidence type="ECO:0000313" key="7">
    <source>
        <dbReference type="Proteomes" id="UP000274097"/>
    </source>
</evidence>
<dbReference type="Proteomes" id="UP000278036">
    <property type="component" value="Unassembled WGS sequence"/>
</dbReference>
<proteinExistence type="inferred from homology"/>
<feature type="domain" description="HpcH/HpaI aldolase/citrate lyase" evidence="4">
    <location>
        <begin position="50"/>
        <end position="277"/>
    </location>
</feature>
<dbReference type="PANTHER" id="PTHR30502">
    <property type="entry name" value="2-KETO-3-DEOXY-L-RHAMNONATE ALDOLASE"/>
    <property type="match status" value="1"/>
</dbReference>
<dbReference type="SUPFAM" id="SSF51621">
    <property type="entry name" value="Phosphoenolpyruvate/pyruvate domain"/>
    <property type="match status" value="1"/>
</dbReference>
<organism evidence="5 8">
    <name type="scientific">Teichococcus wenyumeiae</name>
    <dbReference type="NCBI Taxonomy" id="2478470"/>
    <lineage>
        <taxon>Bacteria</taxon>
        <taxon>Pseudomonadati</taxon>
        <taxon>Pseudomonadota</taxon>
        <taxon>Alphaproteobacteria</taxon>
        <taxon>Acetobacterales</taxon>
        <taxon>Roseomonadaceae</taxon>
        <taxon>Roseomonas</taxon>
    </lineage>
</organism>
<reference evidence="5 8" key="1">
    <citation type="submission" date="2018-09" db="EMBL/GenBank/DDBJ databases">
        <title>Roseomonas sp. nov., isolated from feces of Tibetan antelopes in the Qinghai-Tibet plateau, China.</title>
        <authorList>
            <person name="Tian Z."/>
        </authorList>
    </citation>
    <scope>NUCLEOTIDE SEQUENCE [LARGE SCALE GENOMIC DNA]</scope>
    <source>
        <strain evidence="6 7">Z23</strain>
        <strain evidence="5 8">Z24</strain>
    </source>
</reference>
<keyword evidence="2" id="KW-0479">Metal-binding</keyword>
<keyword evidence="7" id="KW-1185">Reference proteome</keyword>
<gene>
    <name evidence="5" type="ORF">D6Z83_26755</name>
    <name evidence="6" type="ORF">EBE87_27140</name>
</gene>
<keyword evidence="3" id="KW-0456">Lyase</keyword>
<dbReference type="InterPro" id="IPR050251">
    <property type="entry name" value="HpcH-HpaI_aldolase"/>
</dbReference>
<dbReference type="EMBL" id="RFLX01000081">
    <property type="protein sequence ID" value="RMI15122.1"/>
    <property type="molecule type" value="Genomic_DNA"/>
</dbReference>
<dbReference type="Proteomes" id="UP000274097">
    <property type="component" value="Unassembled WGS sequence"/>
</dbReference>
<dbReference type="GO" id="GO:0046872">
    <property type="term" value="F:metal ion binding"/>
    <property type="evidence" value="ECO:0007669"/>
    <property type="project" value="UniProtKB-KW"/>
</dbReference>
<dbReference type="InParanoid" id="A0A3A9JCF2"/>
<evidence type="ECO:0000256" key="3">
    <source>
        <dbReference type="ARBA" id="ARBA00023239"/>
    </source>
</evidence>
<dbReference type="InterPro" id="IPR005000">
    <property type="entry name" value="Aldolase/citrate-lyase_domain"/>
</dbReference>
<accession>A0A3A9JCF2</accession>
<dbReference type="InterPro" id="IPR040442">
    <property type="entry name" value="Pyrv_kinase-like_dom_sf"/>
</dbReference>
<evidence type="ECO:0000256" key="2">
    <source>
        <dbReference type="ARBA" id="ARBA00022723"/>
    </source>
</evidence>
<evidence type="ECO:0000256" key="1">
    <source>
        <dbReference type="ARBA" id="ARBA00005568"/>
    </source>
</evidence>
<dbReference type="GO" id="GO:0005737">
    <property type="term" value="C:cytoplasm"/>
    <property type="evidence" value="ECO:0007669"/>
    <property type="project" value="TreeGrafter"/>
</dbReference>
<evidence type="ECO:0000313" key="6">
    <source>
        <dbReference type="EMBL" id="RMI15122.1"/>
    </source>
</evidence>
<comment type="caution">
    <text evidence="5">The sequence shown here is derived from an EMBL/GenBank/DDBJ whole genome shotgun (WGS) entry which is preliminary data.</text>
</comment>
<sequence>MCSVAGLEERFHSFDLPFISRHLIHQAHLGEKWMQRNRMRAGVERGEVQIGTWLTTVQNPNILMLLKSAGLDFARVDMEHTALSIETVGQMAAMARALDFPIAVRPPAANREWITRLLDVGVWNIHCPQVETAAQAAEIVTASRYAPMGLRGNGGLSAATEFNPLGTVAERRAFANREVFITVMLETGGAFEHLDTIAAMPGIDALTLGPADLAQDLGVFGTPDQARVLDEKRDLILAAARKHGKTCAMLCSSPEQVEQWRTAGALLLAYSSDTEMLYQGFSTAVKRLKG</sequence>
<dbReference type="InterPro" id="IPR015813">
    <property type="entry name" value="Pyrv/PenolPyrv_kinase-like_dom"/>
</dbReference>
<protein>
    <recommendedName>
        <fullName evidence="4">HpcH/HpaI aldolase/citrate lyase domain-containing protein</fullName>
    </recommendedName>
</protein>
<comment type="similarity">
    <text evidence="1">Belongs to the HpcH/HpaI aldolase family.</text>
</comment>
<evidence type="ECO:0000259" key="4">
    <source>
        <dbReference type="Pfam" id="PF03328"/>
    </source>
</evidence>
<dbReference type="EMBL" id="RAQU01000345">
    <property type="protein sequence ID" value="RKK01104.1"/>
    <property type="molecule type" value="Genomic_DNA"/>
</dbReference>
<evidence type="ECO:0000313" key="5">
    <source>
        <dbReference type="EMBL" id="RKK01104.1"/>
    </source>
</evidence>
<dbReference type="Pfam" id="PF03328">
    <property type="entry name" value="HpcH_HpaI"/>
    <property type="match status" value="1"/>
</dbReference>